<dbReference type="PANTHER" id="PTHR15680:SF9">
    <property type="entry name" value="LARGE RIBOSOMAL SUBUNIT PROTEIN BL19M"/>
    <property type="match status" value="1"/>
</dbReference>
<dbReference type="PANTHER" id="PTHR15680">
    <property type="entry name" value="RIBOSOMAL PROTEIN L19"/>
    <property type="match status" value="1"/>
</dbReference>
<evidence type="ECO:0000256" key="2">
    <source>
        <dbReference type="ARBA" id="ARBA00022980"/>
    </source>
</evidence>
<evidence type="ECO:0000256" key="1">
    <source>
        <dbReference type="ARBA" id="ARBA00005781"/>
    </source>
</evidence>
<reference evidence="5 6" key="1">
    <citation type="journal article" date="2015" name="Nature">
        <title>rRNA introns, odd ribosomes, and small enigmatic genomes across a large radiation of phyla.</title>
        <authorList>
            <person name="Brown C.T."/>
            <person name="Hug L.A."/>
            <person name="Thomas B.C."/>
            <person name="Sharon I."/>
            <person name="Castelle C.J."/>
            <person name="Singh A."/>
            <person name="Wilkins M.J."/>
            <person name="Williams K.H."/>
            <person name="Banfield J.F."/>
        </authorList>
    </citation>
    <scope>NUCLEOTIDE SEQUENCE [LARGE SCALE GENOMIC DNA]</scope>
</reference>
<evidence type="ECO:0000256" key="4">
    <source>
        <dbReference type="RuleBase" id="RU000559"/>
    </source>
</evidence>
<comment type="caution">
    <text evidence="5">The sequence shown here is derived from an EMBL/GenBank/DDBJ whole genome shotgun (WGS) entry which is preliminary data.</text>
</comment>
<dbReference type="PRINTS" id="PR00061">
    <property type="entry name" value="RIBOSOMALL19"/>
</dbReference>
<evidence type="ECO:0000313" key="5">
    <source>
        <dbReference type="EMBL" id="KKR88028.1"/>
    </source>
</evidence>
<dbReference type="InterPro" id="IPR038657">
    <property type="entry name" value="Ribosomal_bL19_sf"/>
</dbReference>
<dbReference type="Gene3D" id="2.30.30.790">
    <property type="match status" value="1"/>
</dbReference>
<dbReference type="GO" id="GO:0022625">
    <property type="term" value="C:cytosolic large ribosomal subunit"/>
    <property type="evidence" value="ECO:0007669"/>
    <property type="project" value="TreeGrafter"/>
</dbReference>
<gene>
    <name evidence="5" type="ORF">UU34_C0001G0025</name>
</gene>
<name>A0A0G0UGL3_9BACT</name>
<dbReference type="GO" id="GO:0006412">
    <property type="term" value="P:translation"/>
    <property type="evidence" value="ECO:0007669"/>
    <property type="project" value="InterPro"/>
</dbReference>
<dbReference type="InterPro" id="IPR008991">
    <property type="entry name" value="Translation_prot_SH3-like_sf"/>
</dbReference>
<dbReference type="Pfam" id="PF01245">
    <property type="entry name" value="Ribosomal_L19"/>
    <property type="match status" value="1"/>
</dbReference>
<dbReference type="SUPFAM" id="SSF50104">
    <property type="entry name" value="Translation proteins SH3-like domain"/>
    <property type="match status" value="1"/>
</dbReference>
<dbReference type="EMBL" id="LCAG01000001">
    <property type="protein sequence ID" value="KKR88028.1"/>
    <property type="molecule type" value="Genomic_DNA"/>
</dbReference>
<proteinExistence type="inferred from homology"/>
<protein>
    <recommendedName>
        <fullName evidence="4">50S ribosomal protein L19</fullName>
    </recommendedName>
</protein>
<sequence length="93" mass="10477">MNSINFKAGDIVKVFTKDPEDNKVHATPFQGVVLLVRGQKQNKTFTVQKNASAGVDVERIFPINSPIIEKITVVKKGNARRAKLTYFRKKNFS</sequence>
<keyword evidence="2 5" id="KW-0689">Ribosomal protein</keyword>
<evidence type="ECO:0000313" key="6">
    <source>
        <dbReference type="Proteomes" id="UP000034854"/>
    </source>
</evidence>
<dbReference type="Proteomes" id="UP000034854">
    <property type="component" value="Unassembled WGS sequence"/>
</dbReference>
<comment type="function">
    <text evidence="4">This protein is located at the 30S-50S ribosomal subunit interface and may play a role in the structure and function of the aminoacyl-tRNA binding site.</text>
</comment>
<dbReference type="GO" id="GO:0003735">
    <property type="term" value="F:structural constituent of ribosome"/>
    <property type="evidence" value="ECO:0007669"/>
    <property type="project" value="InterPro"/>
</dbReference>
<dbReference type="AlphaFoldDB" id="A0A0G0UGL3"/>
<evidence type="ECO:0000256" key="3">
    <source>
        <dbReference type="ARBA" id="ARBA00023274"/>
    </source>
</evidence>
<dbReference type="InterPro" id="IPR001857">
    <property type="entry name" value="Ribosomal_bL19"/>
</dbReference>
<accession>A0A0G0UGL3</accession>
<comment type="similarity">
    <text evidence="1 4">Belongs to the bacterial ribosomal protein bL19 family.</text>
</comment>
<organism evidence="5 6">
    <name type="scientific">Candidatus Curtissbacteria bacterium GW2011_GWA1_41_11</name>
    <dbReference type="NCBI Taxonomy" id="1618409"/>
    <lineage>
        <taxon>Bacteria</taxon>
        <taxon>Candidatus Curtissiibacteriota</taxon>
    </lineage>
</organism>
<keyword evidence="3 4" id="KW-0687">Ribonucleoprotein</keyword>